<protein>
    <recommendedName>
        <fullName evidence="3">tRNA (guanine(46)-N(7))-methyltransferase</fullName>
        <ecNumber evidence="3">2.1.1.33</ecNumber>
    </recommendedName>
</protein>
<dbReference type="EMBL" id="QRAN01000002">
    <property type="protein sequence ID" value="RLQ23574.1"/>
    <property type="molecule type" value="Genomic_DNA"/>
</dbReference>
<evidence type="ECO:0000313" key="9">
    <source>
        <dbReference type="Proteomes" id="UP000265509"/>
    </source>
</evidence>
<evidence type="ECO:0000256" key="6">
    <source>
        <dbReference type="ARBA" id="ARBA00022691"/>
    </source>
</evidence>
<keyword evidence="4 8" id="KW-0489">Methyltransferase</keyword>
<proteinExistence type="predicted"/>
<dbReference type="GO" id="GO:0008176">
    <property type="term" value="F:tRNA (guanine(46)-N7)-methyltransferase activity"/>
    <property type="evidence" value="ECO:0007669"/>
    <property type="project" value="UniProtKB-EC"/>
</dbReference>
<dbReference type="SUPFAM" id="SSF53335">
    <property type="entry name" value="S-adenosyl-L-methionine-dependent methyltransferases"/>
    <property type="match status" value="1"/>
</dbReference>
<evidence type="ECO:0000313" key="8">
    <source>
        <dbReference type="EMBL" id="RLQ23574.1"/>
    </source>
</evidence>
<dbReference type="AlphaFoldDB" id="A0A3L7E252"/>
<evidence type="ECO:0000256" key="7">
    <source>
        <dbReference type="ARBA" id="ARBA00022694"/>
    </source>
</evidence>
<dbReference type="OrthoDB" id="9809889at2"/>
<evidence type="ECO:0000256" key="5">
    <source>
        <dbReference type="ARBA" id="ARBA00022679"/>
    </source>
</evidence>
<organism evidence="8 9">
    <name type="scientific">Seongchinamella sediminis</name>
    <dbReference type="NCBI Taxonomy" id="2283635"/>
    <lineage>
        <taxon>Bacteria</taxon>
        <taxon>Pseudomonadati</taxon>
        <taxon>Pseudomonadota</taxon>
        <taxon>Gammaproteobacteria</taxon>
        <taxon>Cellvibrionales</taxon>
        <taxon>Halieaceae</taxon>
        <taxon>Seongchinamella</taxon>
    </lineage>
</organism>
<gene>
    <name evidence="8" type="ORF">DWB85_02695</name>
</gene>
<keyword evidence="7" id="KW-0819">tRNA processing</keyword>
<name>A0A3L7E252_9GAMM</name>
<dbReference type="Gene3D" id="3.40.50.150">
    <property type="entry name" value="Vaccinia Virus protein VP39"/>
    <property type="match status" value="1"/>
</dbReference>
<comment type="catalytic activity">
    <reaction evidence="1">
        <text>guanosine(46) in tRNA + S-adenosyl-L-methionine = N(7)-methylguanosine(46) in tRNA + S-adenosyl-L-homocysteine</text>
        <dbReference type="Rhea" id="RHEA:42708"/>
        <dbReference type="Rhea" id="RHEA-COMP:10188"/>
        <dbReference type="Rhea" id="RHEA-COMP:10189"/>
        <dbReference type="ChEBI" id="CHEBI:57856"/>
        <dbReference type="ChEBI" id="CHEBI:59789"/>
        <dbReference type="ChEBI" id="CHEBI:74269"/>
        <dbReference type="ChEBI" id="CHEBI:74480"/>
        <dbReference type="EC" id="2.1.1.33"/>
    </reaction>
</comment>
<dbReference type="InterPro" id="IPR003358">
    <property type="entry name" value="tRNA_(Gua-N-7)_MeTrfase_Trmb"/>
</dbReference>
<sequence length="221" mass="24510">MSSTSQSDNSRPVSSNQAGLHARLAATVQRHLAHPFRRTPAPHSVVAYQALAERLSGQRQALVIDSFCGTGMSTCLLAEKHPEHLVVGIDQSAHRLHKHRPSSAGNYLLLQAQAEDIWTLLLADGHRAEYHYLLYPNPWPKAKHLQRRIHGHGSFPLLLALGGQVELRSNWQLYVEEFGVAMHLAGRRGRVRLVAGQPPLTLFEAKYHNSGHALWAFSAAP</sequence>
<dbReference type="EC" id="2.1.1.33" evidence="3"/>
<dbReference type="Pfam" id="PF02390">
    <property type="entry name" value="Methyltransf_4"/>
    <property type="match status" value="1"/>
</dbReference>
<keyword evidence="9" id="KW-1185">Reference proteome</keyword>
<dbReference type="InterPro" id="IPR029063">
    <property type="entry name" value="SAM-dependent_MTases_sf"/>
</dbReference>
<evidence type="ECO:0000256" key="4">
    <source>
        <dbReference type="ARBA" id="ARBA00022603"/>
    </source>
</evidence>
<dbReference type="Proteomes" id="UP000265509">
    <property type="component" value="Unassembled WGS sequence"/>
</dbReference>
<keyword evidence="5 8" id="KW-0808">Transferase</keyword>
<evidence type="ECO:0000256" key="2">
    <source>
        <dbReference type="ARBA" id="ARBA00003015"/>
    </source>
</evidence>
<keyword evidence="6" id="KW-0949">S-adenosyl-L-methionine</keyword>
<comment type="caution">
    <text evidence="8">The sequence shown here is derived from an EMBL/GenBank/DDBJ whole genome shotgun (WGS) entry which is preliminary data.</text>
</comment>
<evidence type="ECO:0000256" key="3">
    <source>
        <dbReference type="ARBA" id="ARBA00011977"/>
    </source>
</evidence>
<accession>A0A3L7E252</accession>
<reference evidence="8 9" key="1">
    <citation type="submission" date="2018-07" db="EMBL/GenBank/DDBJ databases">
        <title>Halioglobus sp. genome submission.</title>
        <authorList>
            <person name="Ye M.-Q."/>
            <person name="Du Z.-J."/>
        </authorList>
    </citation>
    <scope>NUCLEOTIDE SEQUENCE [LARGE SCALE GENOMIC DNA]</scope>
    <source>
        <strain evidence="8 9">U0301</strain>
    </source>
</reference>
<evidence type="ECO:0000256" key="1">
    <source>
        <dbReference type="ARBA" id="ARBA00000142"/>
    </source>
</evidence>
<dbReference type="PROSITE" id="PS51625">
    <property type="entry name" value="SAM_MT_TRMB"/>
    <property type="match status" value="1"/>
</dbReference>
<comment type="function">
    <text evidence="2">Catalyzes the formation of N(7)-methylguanine at position 46 (m7G46) in tRNA.</text>
</comment>